<keyword evidence="3" id="KW-1185">Reference proteome</keyword>
<evidence type="ECO:0000313" key="2">
    <source>
        <dbReference type="EMBL" id="KAG5525982.1"/>
    </source>
</evidence>
<dbReference type="PROSITE" id="PS51257">
    <property type="entry name" value="PROKAR_LIPOPROTEIN"/>
    <property type="match status" value="1"/>
</dbReference>
<feature type="region of interest" description="Disordered" evidence="1">
    <location>
        <begin position="247"/>
        <end position="270"/>
    </location>
</feature>
<sequence length="278" mass="29622">MNMKRRVKMRRGFMCQSPGSAAGCTAGDPLSVIVPRRPDRTLVDRANSLALNNSTSAKYARGFMCQSPGSAAGCTTGDPLSVIVPRRPDRTLVDRANSLALANSTSAKYARGFMCQSPGSAAGCTTGDPLSVIVPRRPDRTLVDRANSLALDNSTSAKYARLVESTPQRLGNNAAAKMKSTDSVPMPPVVKRRPGGDHKNTGVVGDRKDLQKPAPAVASTADQVFQVSYCLRTLEYWGDIVQHRFGEQEGDSDGTRVTSGSAGEHIEGEKSRVLALLS</sequence>
<name>A0AAV6IC32_9ERIC</name>
<evidence type="ECO:0000256" key="1">
    <source>
        <dbReference type="SAM" id="MobiDB-lite"/>
    </source>
</evidence>
<dbReference type="EMBL" id="JACTNZ010000011">
    <property type="protein sequence ID" value="KAG5525982.1"/>
    <property type="molecule type" value="Genomic_DNA"/>
</dbReference>
<dbReference type="Proteomes" id="UP000823749">
    <property type="component" value="Chromosome 11"/>
</dbReference>
<proteinExistence type="predicted"/>
<dbReference type="AlphaFoldDB" id="A0AAV6IC32"/>
<accession>A0AAV6IC32</accession>
<reference evidence="2" key="1">
    <citation type="submission" date="2020-08" db="EMBL/GenBank/DDBJ databases">
        <title>Plant Genome Project.</title>
        <authorList>
            <person name="Zhang R.-G."/>
        </authorList>
    </citation>
    <scope>NUCLEOTIDE SEQUENCE</scope>
    <source>
        <strain evidence="2">WSP0</strain>
        <tissue evidence="2">Leaf</tissue>
    </source>
</reference>
<gene>
    <name evidence="2" type="ORF">RHGRI_032316</name>
</gene>
<organism evidence="2 3">
    <name type="scientific">Rhododendron griersonianum</name>
    <dbReference type="NCBI Taxonomy" id="479676"/>
    <lineage>
        <taxon>Eukaryota</taxon>
        <taxon>Viridiplantae</taxon>
        <taxon>Streptophyta</taxon>
        <taxon>Embryophyta</taxon>
        <taxon>Tracheophyta</taxon>
        <taxon>Spermatophyta</taxon>
        <taxon>Magnoliopsida</taxon>
        <taxon>eudicotyledons</taxon>
        <taxon>Gunneridae</taxon>
        <taxon>Pentapetalae</taxon>
        <taxon>asterids</taxon>
        <taxon>Ericales</taxon>
        <taxon>Ericaceae</taxon>
        <taxon>Ericoideae</taxon>
        <taxon>Rhodoreae</taxon>
        <taxon>Rhododendron</taxon>
    </lineage>
</organism>
<comment type="caution">
    <text evidence="2">The sequence shown here is derived from an EMBL/GenBank/DDBJ whole genome shotgun (WGS) entry which is preliminary data.</text>
</comment>
<feature type="compositionally biased region" description="Basic and acidic residues" evidence="1">
    <location>
        <begin position="194"/>
        <end position="207"/>
    </location>
</feature>
<protein>
    <submittedName>
        <fullName evidence="2">Uncharacterized protein</fullName>
    </submittedName>
</protein>
<evidence type="ECO:0000313" key="3">
    <source>
        <dbReference type="Proteomes" id="UP000823749"/>
    </source>
</evidence>
<feature type="region of interest" description="Disordered" evidence="1">
    <location>
        <begin position="173"/>
        <end position="207"/>
    </location>
</feature>